<dbReference type="Pfam" id="PF00628">
    <property type="entry name" value="PHD"/>
    <property type="match status" value="1"/>
</dbReference>
<reference evidence="23" key="1">
    <citation type="journal article" date="2020" name="Stud. Mycol.">
        <title>101 Dothideomycetes genomes: a test case for predicting lifestyles and emergence of pathogens.</title>
        <authorList>
            <person name="Haridas S."/>
            <person name="Albert R."/>
            <person name="Binder M."/>
            <person name="Bloem J."/>
            <person name="Labutti K."/>
            <person name="Salamov A."/>
            <person name="Andreopoulos B."/>
            <person name="Baker S."/>
            <person name="Barry K."/>
            <person name="Bills G."/>
            <person name="Bluhm B."/>
            <person name="Cannon C."/>
            <person name="Castanera R."/>
            <person name="Culley D."/>
            <person name="Daum C."/>
            <person name="Ezra D."/>
            <person name="Gonzalez J."/>
            <person name="Henrissat B."/>
            <person name="Kuo A."/>
            <person name="Liang C."/>
            <person name="Lipzen A."/>
            <person name="Lutzoni F."/>
            <person name="Magnuson J."/>
            <person name="Mondo S."/>
            <person name="Nolan M."/>
            <person name="Ohm R."/>
            <person name="Pangilinan J."/>
            <person name="Park H.-J."/>
            <person name="Ramirez L."/>
            <person name="Alfaro M."/>
            <person name="Sun H."/>
            <person name="Tritt A."/>
            <person name="Yoshinaga Y."/>
            <person name="Zwiers L.-H."/>
            <person name="Turgeon B."/>
            <person name="Goodwin S."/>
            <person name="Spatafora J."/>
            <person name="Crous P."/>
            <person name="Grigoriev I."/>
        </authorList>
    </citation>
    <scope>NUCLEOTIDE SEQUENCE</scope>
    <source>
        <strain evidence="23">CBS 133067</strain>
    </source>
</reference>
<keyword evidence="7" id="KW-0479">Metal-binding</keyword>
<keyword evidence="9" id="KW-0862">Zinc</keyword>
<keyword evidence="13" id="KW-0408">Iron</keyword>
<dbReference type="PROSITE" id="PS50016">
    <property type="entry name" value="ZF_PHD_2"/>
    <property type="match status" value="1"/>
</dbReference>
<dbReference type="PROSITE" id="PS51184">
    <property type="entry name" value="JMJC"/>
    <property type="match status" value="1"/>
</dbReference>
<comment type="subcellular location">
    <subcellularLocation>
        <location evidence="3">Nucleus</location>
    </subcellularLocation>
</comment>
<sequence length="831" mass="93945">MEYKTPKHRKGRKLQQTTVCGSCNYSPNAVTGEMESWLQCNGCKSWFHYICAGFKNEREVRTVDKFHCKDCKPKFGPTTRVRQSARAHNSIDYAKLQDGEYQTADDVREHRYIAPIKYGEFSFTPETFPRMPPELVTAEYFQKCRAMTEPIVIPASLNPRPKFPGTEEDTPHIDEPMLDALVDGEMEMEIEIQQERVPDVGQDKLGMVIPQGLTVRRVAELYGKEEKLPVIDVKSQESQDWKLSKWADYYEDETENKPVRNVISLEVSRSRLGRLIRRPDVVRDLDLADAVWPVEDGSPPKVQFYVLMSVTDCFTDFHIDFGGSSVYYHILKGKKTFFFIPPKKSYLKQYEDWNKTQSQHHVWLGNETKECYRVDLSEGDTMLIPSGWIHAVWTPENSLVIGGNFLTRLHYGNQIRIAEIERNTKVAQKFRYPNFQKVMWFAVLQYLKTDPLPPYVEAILMEGKQFPREAPIWREYNKFGHNSDPGREYYNARYYSQAELDGLPELVSFIFRTVMIMLGRVDGVTVDQQKAVIRSIPKQRHDMLGDGSYEPLNNARLFAMWVAWKRGNENIPEWAYPDAALPERDPVHSGKKLSVAALRRMERQKALELHHAVNPDIRSARQRSKALNNSNDSRASTPAAFNPNHFASPKNSVLGPKRSACDACRRRRVGCKHKDEVRDALLINGQRLFEFVAPGASSGSDSNDNSNAIVDANASSASTSTTGPTATTGTIGTIGARTLVAVEIPARVPVPESDLTAAAPVATPERPATNSVNVTATPMTSGGSRNKACANCRKSKRKCLHDENGNLDLSKLAESSRPRVFNKKRKSEAGG</sequence>
<evidence type="ECO:0000256" key="16">
    <source>
        <dbReference type="ARBA" id="ARBA00023242"/>
    </source>
</evidence>
<evidence type="ECO:0000256" key="17">
    <source>
        <dbReference type="ARBA" id="ARBA00031083"/>
    </source>
</evidence>
<keyword evidence="11" id="KW-0223">Dioxygenase</keyword>
<evidence type="ECO:0000259" key="21">
    <source>
        <dbReference type="PROSITE" id="PS50016"/>
    </source>
</evidence>
<dbReference type="Proteomes" id="UP000799772">
    <property type="component" value="Unassembled WGS sequence"/>
</dbReference>
<evidence type="ECO:0000256" key="4">
    <source>
        <dbReference type="ARBA" id="ARBA00008037"/>
    </source>
</evidence>
<comment type="similarity">
    <text evidence="4">Belongs to the JHDM1 histone demethylase family.</text>
</comment>
<evidence type="ECO:0000256" key="6">
    <source>
        <dbReference type="ARBA" id="ARBA00015153"/>
    </source>
</evidence>
<evidence type="ECO:0000256" key="13">
    <source>
        <dbReference type="ARBA" id="ARBA00023004"/>
    </source>
</evidence>
<evidence type="ECO:0000256" key="12">
    <source>
        <dbReference type="ARBA" id="ARBA00023002"/>
    </source>
</evidence>
<dbReference type="PROSITE" id="PS01359">
    <property type="entry name" value="ZF_PHD_1"/>
    <property type="match status" value="1"/>
</dbReference>
<feature type="compositionally biased region" description="Polar residues" evidence="20">
    <location>
        <begin position="625"/>
        <end position="636"/>
    </location>
</feature>
<comment type="function">
    <text evidence="2">Histone demethylase that specifically demethylates 'Lys-36' of histone H3, thereby playing a central role in histone code.</text>
</comment>
<dbReference type="SMART" id="SM00249">
    <property type="entry name" value="PHD"/>
    <property type="match status" value="1"/>
</dbReference>
<dbReference type="InterPro" id="IPR003347">
    <property type="entry name" value="JmjC_dom"/>
</dbReference>
<evidence type="ECO:0000313" key="23">
    <source>
        <dbReference type="EMBL" id="KAF2101912.1"/>
    </source>
</evidence>
<gene>
    <name evidence="23" type="ORF">NA57DRAFT_35167</name>
</gene>
<evidence type="ECO:0000256" key="20">
    <source>
        <dbReference type="SAM" id="MobiDB-lite"/>
    </source>
</evidence>
<keyword evidence="14" id="KW-0805">Transcription regulation</keyword>
<evidence type="ECO:0000256" key="1">
    <source>
        <dbReference type="ARBA" id="ARBA00001954"/>
    </source>
</evidence>
<evidence type="ECO:0000256" key="7">
    <source>
        <dbReference type="ARBA" id="ARBA00022723"/>
    </source>
</evidence>
<dbReference type="GO" id="GO:0140680">
    <property type="term" value="F:histone H3K36me/H3K36me2 demethylase activity"/>
    <property type="evidence" value="ECO:0007669"/>
    <property type="project" value="UniProtKB-EC"/>
</dbReference>
<evidence type="ECO:0000256" key="19">
    <source>
        <dbReference type="PROSITE-ProRule" id="PRU00146"/>
    </source>
</evidence>
<keyword evidence="24" id="KW-1185">Reference proteome</keyword>
<evidence type="ECO:0000259" key="22">
    <source>
        <dbReference type="PROSITE" id="PS51184"/>
    </source>
</evidence>
<dbReference type="InterPro" id="IPR019787">
    <property type="entry name" value="Znf_PHD-finger"/>
</dbReference>
<dbReference type="Pfam" id="PF02373">
    <property type="entry name" value="JmjC"/>
    <property type="match status" value="1"/>
</dbReference>
<keyword evidence="12" id="KW-0560">Oxidoreductase</keyword>
<feature type="compositionally biased region" description="Polar residues" evidence="20">
    <location>
        <begin position="768"/>
        <end position="784"/>
    </location>
</feature>
<keyword evidence="10" id="KW-0156">Chromatin regulator</keyword>
<dbReference type="EC" id="1.14.11.27" evidence="5"/>
<dbReference type="AlphaFoldDB" id="A0A9P4IP05"/>
<organism evidence="23 24">
    <name type="scientific">Rhizodiscina lignyota</name>
    <dbReference type="NCBI Taxonomy" id="1504668"/>
    <lineage>
        <taxon>Eukaryota</taxon>
        <taxon>Fungi</taxon>
        <taxon>Dikarya</taxon>
        <taxon>Ascomycota</taxon>
        <taxon>Pezizomycotina</taxon>
        <taxon>Dothideomycetes</taxon>
        <taxon>Pleosporomycetidae</taxon>
        <taxon>Aulographales</taxon>
        <taxon>Rhizodiscinaceae</taxon>
        <taxon>Rhizodiscina</taxon>
    </lineage>
</organism>
<dbReference type="GO" id="GO:0005634">
    <property type="term" value="C:nucleus"/>
    <property type="evidence" value="ECO:0007669"/>
    <property type="project" value="UniProtKB-SubCell"/>
</dbReference>
<dbReference type="SMART" id="SM00558">
    <property type="entry name" value="JmjC"/>
    <property type="match status" value="1"/>
</dbReference>
<evidence type="ECO:0000256" key="8">
    <source>
        <dbReference type="ARBA" id="ARBA00022771"/>
    </source>
</evidence>
<keyword evidence="16" id="KW-0539">Nucleus</keyword>
<feature type="region of interest" description="Disordered" evidence="20">
    <location>
        <begin position="617"/>
        <end position="657"/>
    </location>
</feature>
<evidence type="ECO:0000256" key="15">
    <source>
        <dbReference type="ARBA" id="ARBA00023163"/>
    </source>
</evidence>
<evidence type="ECO:0000256" key="3">
    <source>
        <dbReference type="ARBA" id="ARBA00004123"/>
    </source>
</evidence>
<dbReference type="InterPro" id="IPR019786">
    <property type="entry name" value="Zinc_finger_PHD-type_CS"/>
</dbReference>
<accession>A0A9P4IP05</accession>
<feature type="domain" description="PHD-type" evidence="21">
    <location>
        <begin position="17"/>
        <end position="74"/>
    </location>
</feature>
<protein>
    <recommendedName>
        <fullName evidence="6">JmjC domain-containing histone demethylation protein 1</fullName>
        <ecNumber evidence="5">1.14.11.27</ecNumber>
    </recommendedName>
    <alternativeName>
        <fullName evidence="17">[Histone-H3]-lysine-36 demethylase 1</fullName>
    </alternativeName>
</protein>
<dbReference type="SUPFAM" id="SSF57903">
    <property type="entry name" value="FYVE/PHD zinc finger"/>
    <property type="match status" value="1"/>
</dbReference>
<dbReference type="InterPro" id="IPR050690">
    <property type="entry name" value="JHDM1_Histone_Demethylase"/>
</dbReference>
<comment type="caution">
    <text evidence="23">The sequence shown here is derived from an EMBL/GenBank/DDBJ whole genome shotgun (WGS) entry which is preliminary data.</text>
</comment>
<evidence type="ECO:0000256" key="11">
    <source>
        <dbReference type="ARBA" id="ARBA00022964"/>
    </source>
</evidence>
<evidence type="ECO:0000313" key="24">
    <source>
        <dbReference type="Proteomes" id="UP000799772"/>
    </source>
</evidence>
<feature type="region of interest" description="Disordered" evidence="20">
    <location>
        <begin position="763"/>
        <end position="787"/>
    </location>
</feature>
<feature type="domain" description="JmjC" evidence="22">
    <location>
        <begin position="267"/>
        <end position="422"/>
    </location>
</feature>
<evidence type="ECO:0000256" key="14">
    <source>
        <dbReference type="ARBA" id="ARBA00023015"/>
    </source>
</evidence>
<dbReference type="InterPro" id="IPR001965">
    <property type="entry name" value="Znf_PHD"/>
</dbReference>
<dbReference type="GO" id="GO:0008270">
    <property type="term" value="F:zinc ion binding"/>
    <property type="evidence" value="ECO:0007669"/>
    <property type="project" value="UniProtKB-KW"/>
</dbReference>
<dbReference type="CDD" id="cd15517">
    <property type="entry name" value="PHD_TCF19_like"/>
    <property type="match status" value="1"/>
</dbReference>
<dbReference type="EMBL" id="ML978123">
    <property type="protein sequence ID" value="KAF2101912.1"/>
    <property type="molecule type" value="Genomic_DNA"/>
</dbReference>
<keyword evidence="15" id="KW-0804">Transcription</keyword>
<dbReference type="InterPro" id="IPR041070">
    <property type="entry name" value="JHD"/>
</dbReference>
<proteinExistence type="inferred from homology"/>
<evidence type="ECO:0000256" key="18">
    <source>
        <dbReference type="ARBA" id="ARBA00047915"/>
    </source>
</evidence>
<comment type="catalytic activity">
    <reaction evidence="18">
        <text>N(6),N(6)-dimethyl-L-lysyl(36)-[histone H3] + 2 2-oxoglutarate + 2 O2 = L-lysyl(36)-[histone H3] + 2 formaldehyde + 2 succinate + 2 CO2</text>
        <dbReference type="Rhea" id="RHEA:42032"/>
        <dbReference type="Rhea" id="RHEA-COMP:9785"/>
        <dbReference type="Rhea" id="RHEA-COMP:9787"/>
        <dbReference type="ChEBI" id="CHEBI:15379"/>
        <dbReference type="ChEBI" id="CHEBI:16526"/>
        <dbReference type="ChEBI" id="CHEBI:16810"/>
        <dbReference type="ChEBI" id="CHEBI:16842"/>
        <dbReference type="ChEBI" id="CHEBI:29969"/>
        <dbReference type="ChEBI" id="CHEBI:30031"/>
        <dbReference type="ChEBI" id="CHEBI:61976"/>
        <dbReference type="EC" id="1.14.11.27"/>
    </reaction>
</comment>
<dbReference type="SUPFAM" id="SSF51197">
    <property type="entry name" value="Clavaminate synthase-like"/>
    <property type="match status" value="1"/>
</dbReference>
<evidence type="ECO:0000256" key="10">
    <source>
        <dbReference type="ARBA" id="ARBA00022853"/>
    </source>
</evidence>
<feature type="non-terminal residue" evidence="23">
    <location>
        <position position="831"/>
    </location>
</feature>
<dbReference type="Gene3D" id="2.60.120.650">
    <property type="entry name" value="Cupin"/>
    <property type="match status" value="2"/>
</dbReference>
<keyword evidence="8 19" id="KW-0863">Zinc-finger</keyword>
<dbReference type="PANTHER" id="PTHR23123">
    <property type="entry name" value="PHD/F-BOX CONTAINING PROTEIN"/>
    <property type="match status" value="1"/>
</dbReference>
<evidence type="ECO:0000256" key="9">
    <source>
        <dbReference type="ARBA" id="ARBA00022833"/>
    </source>
</evidence>
<dbReference type="InterPro" id="IPR011011">
    <property type="entry name" value="Znf_FYVE_PHD"/>
</dbReference>
<evidence type="ECO:0000256" key="2">
    <source>
        <dbReference type="ARBA" id="ARBA00003909"/>
    </source>
</evidence>
<comment type="cofactor">
    <cofactor evidence="1">
        <name>Fe(2+)</name>
        <dbReference type="ChEBI" id="CHEBI:29033"/>
    </cofactor>
</comment>
<name>A0A9P4IP05_9PEZI</name>
<dbReference type="Pfam" id="PF17811">
    <property type="entry name" value="JHD"/>
    <property type="match status" value="1"/>
</dbReference>
<evidence type="ECO:0000256" key="5">
    <source>
        <dbReference type="ARBA" id="ARBA00013246"/>
    </source>
</evidence>
<dbReference type="OrthoDB" id="5876800at2759"/>